<dbReference type="NCBIfam" id="TIGR02937">
    <property type="entry name" value="sigma70-ECF"/>
    <property type="match status" value="1"/>
</dbReference>
<organism evidence="6">
    <name type="scientific">marine sediment metagenome</name>
    <dbReference type="NCBI Taxonomy" id="412755"/>
    <lineage>
        <taxon>unclassified sequences</taxon>
        <taxon>metagenomes</taxon>
        <taxon>ecological metagenomes</taxon>
    </lineage>
</organism>
<dbReference type="SUPFAM" id="SSF88946">
    <property type="entry name" value="Sigma2 domain of RNA polymerase sigma factors"/>
    <property type="match status" value="1"/>
</dbReference>
<dbReference type="GO" id="GO:0016987">
    <property type="term" value="F:sigma factor activity"/>
    <property type="evidence" value="ECO:0007669"/>
    <property type="project" value="UniProtKB-KW"/>
</dbReference>
<proteinExistence type="predicted"/>
<dbReference type="EMBL" id="LAZR01028240">
    <property type="protein sequence ID" value="KKL63235.1"/>
    <property type="molecule type" value="Genomic_DNA"/>
</dbReference>
<gene>
    <name evidence="6" type="ORF">LCGC14_2177130</name>
</gene>
<dbReference type="PANTHER" id="PTHR30385">
    <property type="entry name" value="SIGMA FACTOR F FLAGELLAR"/>
    <property type="match status" value="1"/>
</dbReference>
<keyword evidence="2" id="KW-0731">Sigma factor</keyword>
<dbReference type="GO" id="GO:0006352">
    <property type="term" value="P:DNA-templated transcription initiation"/>
    <property type="evidence" value="ECO:0007669"/>
    <property type="project" value="InterPro"/>
</dbReference>
<dbReference type="Pfam" id="PF04542">
    <property type="entry name" value="Sigma70_r2"/>
    <property type="match status" value="1"/>
</dbReference>
<protein>
    <recommendedName>
        <fullName evidence="5">RNA polymerase sigma-70 domain-containing protein</fullName>
    </recommendedName>
</protein>
<evidence type="ECO:0000259" key="5">
    <source>
        <dbReference type="PROSITE" id="PS00715"/>
    </source>
</evidence>
<dbReference type="AlphaFoldDB" id="A0A0F9G0X3"/>
<evidence type="ECO:0000313" key="6">
    <source>
        <dbReference type="EMBL" id="KKL63235.1"/>
    </source>
</evidence>
<feature type="domain" description="RNA polymerase sigma-70" evidence="5">
    <location>
        <begin position="29"/>
        <end position="42"/>
    </location>
</feature>
<dbReference type="InterPro" id="IPR014284">
    <property type="entry name" value="RNA_pol_sigma-70_dom"/>
</dbReference>
<dbReference type="InterPro" id="IPR013325">
    <property type="entry name" value="RNA_pol_sigma_r2"/>
</dbReference>
<accession>A0A0F9G0X3</accession>
<dbReference type="InterPro" id="IPR013324">
    <property type="entry name" value="RNA_pol_sigma_r3/r4-like"/>
</dbReference>
<evidence type="ECO:0000256" key="1">
    <source>
        <dbReference type="ARBA" id="ARBA00023015"/>
    </source>
</evidence>
<reference evidence="6" key="1">
    <citation type="journal article" date="2015" name="Nature">
        <title>Complex archaea that bridge the gap between prokaryotes and eukaryotes.</title>
        <authorList>
            <person name="Spang A."/>
            <person name="Saw J.H."/>
            <person name="Jorgensen S.L."/>
            <person name="Zaremba-Niedzwiedzka K."/>
            <person name="Martijn J."/>
            <person name="Lind A.E."/>
            <person name="van Eijk R."/>
            <person name="Schleper C."/>
            <person name="Guy L."/>
            <person name="Ettema T.J."/>
        </authorList>
    </citation>
    <scope>NUCLEOTIDE SEQUENCE</scope>
</reference>
<dbReference type="InterPro" id="IPR000943">
    <property type="entry name" value="RNA_pol_sigma70"/>
</dbReference>
<dbReference type="GO" id="GO:0003677">
    <property type="term" value="F:DNA binding"/>
    <property type="evidence" value="ECO:0007669"/>
    <property type="project" value="UniProtKB-KW"/>
</dbReference>
<dbReference type="PANTHER" id="PTHR30385:SF7">
    <property type="entry name" value="RNA POLYMERASE SIGMA FACTOR FLIA"/>
    <property type="match status" value="1"/>
</dbReference>
<dbReference type="SUPFAM" id="SSF88659">
    <property type="entry name" value="Sigma3 and sigma4 domains of RNA polymerase sigma factors"/>
    <property type="match status" value="1"/>
</dbReference>
<keyword evidence="1" id="KW-0805">Transcription regulation</keyword>
<name>A0A0F9G0X3_9ZZZZ</name>
<evidence type="ECO:0000256" key="3">
    <source>
        <dbReference type="ARBA" id="ARBA00023125"/>
    </source>
</evidence>
<keyword evidence="3" id="KW-0238">DNA-binding</keyword>
<dbReference type="PRINTS" id="PR00046">
    <property type="entry name" value="SIGMA70FCT"/>
</dbReference>
<evidence type="ECO:0000256" key="4">
    <source>
        <dbReference type="ARBA" id="ARBA00023163"/>
    </source>
</evidence>
<sequence>MVLDIQEHETWVRGLAKKFDRKGHDLKEDLFQEGMMGLMQAAERFDPDKHVSFRQYAHARVRGSMVDWLRRFLPGARPQNGPFRALFIDSLNREIDKTNRHGEALTVGQTIGSDGDVARRSFRMLCKTVLTTREFRIIEHVYFNGGTARDLRDEFGISESQISHNHTKAKEKLKEAIGNPEDMGDLECVVGGRRVRRMRT</sequence>
<comment type="caution">
    <text evidence="6">The sequence shown here is derived from an EMBL/GenBank/DDBJ whole genome shotgun (WGS) entry which is preliminary data.</text>
</comment>
<dbReference type="InterPro" id="IPR007627">
    <property type="entry name" value="RNA_pol_sigma70_r2"/>
</dbReference>
<dbReference type="PROSITE" id="PS00715">
    <property type="entry name" value="SIGMA70_1"/>
    <property type="match status" value="1"/>
</dbReference>
<dbReference type="Gene3D" id="1.10.1740.10">
    <property type="match status" value="1"/>
</dbReference>
<evidence type="ECO:0000256" key="2">
    <source>
        <dbReference type="ARBA" id="ARBA00023082"/>
    </source>
</evidence>
<keyword evidence="4" id="KW-0804">Transcription</keyword>
<dbReference type="Gene3D" id="1.20.140.160">
    <property type="match status" value="1"/>
</dbReference>